<dbReference type="PATRIC" id="fig|106634.4.peg.1431"/>
<sequence length="67" mass="7189">MVIRAKTRVVVPDVIPETAKRLSGISAVWCARALGCVRRGEIPALRFAAAGMTRGLAVVRRMSLALV</sequence>
<gene>
    <name evidence="1" type="ORF">TVD_07000</name>
</gene>
<dbReference type="KEGG" id="tvr:TVD_07000"/>
<name>A0A0G3G6P0_9GAMM</name>
<evidence type="ECO:0000313" key="1">
    <source>
        <dbReference type="EMBL" id="AKJ95122.1"/>
    </source>
</evidence>
<dbReference type="EMBL" id="CP011367">
    <property type="protein sequence ID" value="AKJ95122.1"/>
    <property type="molecule type" value="Genomic_DNA"/>
</dbReference>
<keyword evidence="2" id="KW-1185">Reference proteome</keyword>
<proteinExistence type="predicted"/>
<evidence type="ECO:0000313" key="2">
    <source>
        <dbReference type="Proteomes" id="UP000064201"/>
    </source>
</evidence>
<protein>
    <submittedName>
        <fullName evidence="1">Uncharacterized protein</fullName>
    </submittedName>
</protein>
<accession>A0A0G3G6P0</accession>
<dbReference type="Proteomes" id="UP000064201">
    <property type="component" value="Chromosome"/>
</dbReference>
<reference evidence="1 2" key="1">
    <citation type="submission" date="2015-04" db="EMBL/GenBank/DDBJ databases">
        <title>Complete Sequence for the Genome of the Thioalkalivibrio versutus D301.</title>
        <authorList>
            <person name="Mu T."/>
            <person name="Zhou J."/>
            <person name="Xu X."/>
        </authorList>
    </citation>
    <scope>NUCLEOTIDE SEQUENCE [LARGE SCALE GENOMIC DNA]</scope>
    <source>
        <strain evidence="1 2">D301</strain>
    </source>
</reference>
<organism evidence="1 2">
    <name type="scientific">Thioalkalivibrio versutus</name>
    <dbReference type="NCBI Taxonomy" id="106634"/>
    <lineage>
        <taxon>Bacteria</taxon>
        <taxon>Pseudomonadati</taxon>
        <taxon>Pseudomonadota</taxon>
        <taxon>Gammaproteobacteria</taxon>
        <taxon>Chromatiales</taxon>
        <taxon>Ectothiorhodospiraceae</taxon>
        <taxon>Thioalkalivibrio</taxon>
    </lineage>
</organism>
<dbReference type="AlphaFoldDB" id="A0A0G3G6P0"/>